<feature type="domain" description="Acyl-CoA dehydrogenase C-terminal" evidence="16">
    <location>
        <begin position="246"/>
        <end position="381"/>
    </location>
</feature>
<dbReference type="Gene3D" id="1.20.140.10">
    <property type="entry name" value="Butyryl-CoA Dehydrogenase, subunit A, domain 3"/>
    <property type="match status" value="1"/>
</dbReference>
<evidence type="ECO:0000256" key="4">
    <source>
        <dbReference type="ARBA" id="ARBA00022741"/>
    </source>
</evidence>
<comment type="similarity">
    <text evidence="8">Belongs to the DszC flavin monooxygenase family.</text>
</comment>
<comment type="pathway">
    <text evidence="7">Sulfur metabolism; dibenzothiophene degradation.</text>
</comment>
<evidence type="ECO:0000256" key="3">
    <source>
        <dbReference type="ARBA" id="ARBA00022643"/>
    </source>
</evidence>
<name>A0ABY5PL43_9ACTN</name>
<comment type="catalytic activity">
    <reaction evidence="12">
        <text>dibenzothiophene 5-oxide + FMNH2 + O2 = dibenzothiophene 5,5-dioxide + FMN + H2O + H(+)</text>
        <dbReference type="Rhea" id="RHEA:49080"/>
        <dbReference type="ChEBI" id="CHEBI:15377"/>
        <dbReference type="ChEBI" id="CHEBI:15378"/>
        <dbReference type="ChEBI" id="CHEBI:15379"/>
        <dbReference type="ChEBI" id="CHEBI:23683"/>
        <dbReference type="ChEBI" id="CHEBI:57618"/>
        <dbReference type="ChEBI" id="CHEBI:58210"/>
        <dbReference type="ChEBI" id="CHEBI:90356"/>
    </reaction>
</comment>
<evidence type="ECO:0000256" key="8">
    <source>
        <dbReference type="ARBA" id="ARBA00034317"/>
    </source>
</evidence>
<dbReference type="EC" id="1.14.14.21" evidence="9"/>
<dbReference type="PANTHER" id="PTHR43884:SF12">
    <property type="entry name" value="ISOVALERYL-COA DEHYDROGENASE, MITOCHONDRIAL-RELATED"/>
    <property type="match status" value="1"/>
</dbReference>
<evidence type="ECO:0000256" key="10">
    <source>
        <dbReference type="ARBA" id="ARBA00034345"/>
    </source>
</evidence>
<dbReference type="Pfam" id="PF08028">
    <property type="entry name" value="Acyl-CoA_dh_2"/>
    <property type="match status" value="1"/>
</dbReference>
<evidence type="ECO:0000256" key="11">
    <source>
        <dbReference type="ARBA" id="ARBA00047859"/>
    </source>
</evidence>
<dbReference type="InterPro" id="IPR036250">
    <property type="entry name" value="AcylCo_DH-like_C"/>
</dbReference>
<keyword evidence="4" id="KW-0547">Nucleotide-binding</keyword>
<dbReference type="RefSeq" id="WP_353865855.1">
    <property type="nucleotide sequence ID" value="NZ_CP088295.1"/>
</dbReference>
<organism evidence="17 18">
    <name type="scientific">Svornostia abyssi</name>
    <dbReference type="NCBI Taxonomy" id="2898438"/>
    <lineage>
        <taxon>Bacteria</taxon>
        <taxon>Bacillati</taxon>
        <taxon>Actinomycetota</taxon>
        <taxon>Thermoleophilia</taxon>
        <taxon>Solirubrobacterales</taxon>
        <taxon>Baekduiaceae</taxon>
        <taxon>Svornostia</taxon>
    </lineage>
</organism>
<dbReference type="SUPFAM" id="SSF56645">
    <property type="entry name" value="Acyl-CoA dehydrogenase NM domain-like"/>
    <property type="match status" value="1"/>
</dbReference>
<evidence type="ECO:0000256" key="9">
    <source>
        <dbReference type="ARBA" id="ARBA00034328"/>
    </source>
</evidence>
<dbReference type="Proteomes" id="UP001058860">
    <property type="component" value="Chromosome"/>
</dbReference>
<sequence length="406" mass="43507">MSVTSPSATPVHPSSPEFASLLARIAEGTEERERTQTRPHEVIDWLRDAGFGRLRIPVEEGGGGLSVQELFAALIALAEADSNVAHILRVHFAFVEQQLVNPDASSRARWLELVNSGAIIGNAQSEQNDKAVAGRGLETRAERDPDGVGYRLTGVKYYSTGSLYADYIWVFAAAPDDRLAGIVIPADREGVELVDDWDGFGQRLTGTGTTRFTDVYVAPDEYQDWGPAGQPLPPTVMGAFLQLFLQAVTAGVLRAVRRDAAALVRRRVRSFGHASAEAPAEDPQVLQVVGEIAADAFAAEAIVLAAASRIDAALETVVDGFPSPDAAYEAQVAAAQAKVAIDRFSYATAARLFDAGGASATQAAWQLDRHWRNVRTVSTHNPTFLKATAVGRWVVGGEAPPQNGFF</sequence>
<evidence type="ECO:0000256" key="5">
    <source>
        <dbReference type="ARBA" id="ARBA00023002"/>
    </source>
</evidence>
<evidence type="ECO:0000256" key="7">
    <source>
        <dbReference type="ARBA" id="ARBA00034307"/>
    </source>
</evidence>
<keyword evidence="2" id="KW-0285">Flavoprotein</keyword>
<dbReference type="PIRSF" id="PIRSF016578">
    <property type="entry name" value="HsaA"/>
    <property type="match status" value="1"/>
</dbReference>
<comment type="catalytic activity">
    <reaction evidence="11">
        <text>dibenzothiophene + FMNH2 + O2 = dibenzothiophene 5-oxide + FMN + H2O + H(+)</text>
        <dbReference type="Rhea" id="RHEA:49076"/>
        <dbReference type="ChEBI" id="CHEBI:15377"/>
        <dbReference type="ChEBI" id="CHEBI:15378"/>
        <dbReference type="ChEBI" id="CHEBI:15379"/>
        <dbReference type="ChEBI" id="CHEBI:23681"/>
        <dbReference type="ChEBI" id="CHEBI:23683"/>
        <dbReference type="ChEBI" id="CHEBI:57618"/>
        <dbReference type="ChEBI" id="CHEBI:58210"/>
    </reaction>
</comment>
<keyword evidence="6" id="KW-0503">Monooxygenase</keyword>
<dbReference type="SUPFAM" id="SSF47203">
    <property type="entry name" value="Acyl-CoA dehydrogenase C-terminal domain-like"/>
    <property type="match status" value="1"/>
</dbReference>
<evidence type="ECO:0000313" key="17">
    <source>
        <dbReference type="EMBL" id="UUY05394.1"/>
    </source>
</evidence>
<reference evidence="18" key="1">
    <citation type="submission" date="2021-11" db="EMBL/GenBank/DDBJ databases">
        <title>Cultivation dependent microbiological survey of springs from the worlds oldest radium mine currently devoted to the extraction of radon-saturated water.</title>
        <authorList>
            <person name="Kapinusova G."/>
            <person name="Smrhova T."/>
            <person name="Strejcek M."/>
            <person name="Suman J."/>
            <person name="Jani K."/>
            <person name="Pajer P."/>
            <person name="Uhlik O."/>
        </authorList>
    </citation>
    <scope>NUCLEOTIDE SEQUENCE [LARGE SCALE GENOMIC DNA]</scope>
    <source>
        <strain evidence="18">J379</strain>
    </source>
</reference>
<dbReference type="InterPro" id="IPR037069">
    <property type="entry name" value="AcylCoA_DH/ox_N_sf"/>
</dbReference>
<dbReference type="Gene3D" id="2.40.110.10">
    <property type="entry name" value="Butyryl-CoA Dehydrogenase, subunit A, domain 2"/>
    <property type="match status" value="1"/>
</dbReference>
<evidence type="ECO:0000259" key="14">
    <source>
        <dbReference type="Pfam" id="PF02770"/>
    </source>
</evidence>
<comment type="subcellular location">
    <subcellularLocation>
        <location evidence="1">Cytoplasm</location>
    </subcellularLocation>
</comment>
<proteinExistence type="inferred from homology"/>
<dbReference type="Pfam" id="PF02770">
    <property type="entry name" value="Acyl-CoA_dh_M"/>
    <property type="match status" value="1"/>
</dbReference>
<comment type="catalytic activity">
    <reaction evidence="13">
        <text>dibenzothiophene + 2 FMNH2 + 2 O2 = dibenzothiophene 5,5-dioxide + 2 FMN + 2 H2O + 2 H(+)</text>
        <dbReference type="Rhea" id="RHEA:49072"/>
        <dbReference type="ChEBI" id="CHEBI:15377"/>
        <dbReference type="ChEBI" id="CHEBI:15378"/>
        <dbReference type="ChEBI" id="CHEBI:15379"/>
        <dbReference type="ChEBI" id="CHEBI:23681"/>
        <dbReference type="ChEBI" id="CHEBI:57618"/>
        <dbReference type="ChEBI" id="CHEBI:58210"/>
        <dbReference type="ChEBI" id="CHEBI:90356"/>
        <dbReference type="EC" id="1.14.14.21"/>
    </reaction>
</comment>
<keyword evidence="3" id="KW-0288">FMN</keyword>
<keyword evidence="18" id="KW-1185">Reference proteome</keyword>
<accession>A0ABY5PL43</accession>
<evidence type="ECO:0000259" key="16">
    <source>
        <dbReference type="Pfam" id="PF08028"/>
    </source>
</evidence>
<dbReference type="Gene3D" id="1.10.540.10">
    <property type="entry name" value="Acyl-CoA dehydrogenase/oxidase, N-terminal domain"/>
    <property type="match status" value="1"/>
</dbReference>
<feature type="domain" description="Acyl-CoA oxidase/dehydrogenase middle" evidence="14">
    <location>
        <begin position="135"/>
        <end position="215"/>
    </location>
</feature>
<evidence type="ECO:0000256" key="13">
    <source>
        <dbReference type="ARBA" id="ARBA00049456"/>
    </source>
</evidence>
<dbReference type="EMBL" id="CP088295">
    <property type="protein sequence ID" value="UUY05394.1"/>
    <property type="molecule type" value="Genomic_DNA"/>
</dbReference>
<gene>
    <name evidence="17" type="ORF">LRS13_07690</name>
</gene>
<evidence type="ECO:0000313" key="18">
    <source>
        <dbReference type="Proteomes" id="UP001058860"/>
    </source>
</evidence>
<keyword evidence="5" id="KW-0560">Oxidoreductase</keyword>
<protein>
    <recommendedName>
        <fullName evidence="10">Dibenzothiophene monooxygenase</fullName>
        <ecNumber evidence="9">1.14.14.21</ecNumber>
    </recommendedName>
</protein>
<evidence type="ECO:0000256" key="6">
    <source>
        <dbReference type="ARBA" id="ARBA00023033"/>
    </source>
</evidence>
<dbReference type="InterPro" id="IPR046373">
    <property type="entry name" value="Acyl-CoA_Oxase/DH_mid-dom_sf"/>
</dbReference>
<dbReference type="InterPro" id="IPR009100">
    <property type="entry name" value="AcylCoA_DH/oxidase_NM_dom_sf"/>
</dbReference>
<dbReference type="Pfam" id="PF02771">
    <property type="entry name" value="Acyl-CoA_dh_N"/>
    <property type="match status" value="1"/>
</dbReference>
<evidence type="ECO:0000259" key="15">
    <source>
        <dbReference type="Pfam" id="PF02771"/>
    </source>
</evidence>
<dbReference type="PANTHER" id="PTHR43884">
    <property type="entry name" value="ACYL-COA DEHYDROGENASE"/>
    <property type="match status" value="1"/>
</dbReference>
<evidence type="ECO:0000256" key="2">
    <source>
        <dbReference type="ARBA" id="ARBA00022630"/>
    </source>
</evidence>
<evidence type="ECO:0000256" key="12">
    <source>
        <dbReference type="ARBA" id="ARBA00048445"/>
    </source>
</evidence>
<feature type="domain" description="Acyl-CoA dehydrogenase/oxidase N-terminal" evidence="15">
    <location>
        <begin position="24"/>
        <end position="116"/>
    </location>
</feature>
<dbReference type="InterPro" id="IPR013107">
    <property type="entry name" value="Acyl-CoA_DH_C"/>
</dbReference>
<evidence type="ECO:0000256" key="1">
    <source>
        <dbReference type="ARBA" id="ARBA00004496"/>
    </source>
</evidence>
<dbReference type="InterPro" id="IPR006091">
    <property type="entry name" value="Acyl-CoA_Oxase/DH_mid-dom"/>
</dbReference>
<dbReference type="InterPro" id="IPR013786">
    <property type="entry name" value="AcylCoA_DH/ox_N"/>
</dbReference>